<protein>
    <submittedName>
        <fullName evidence="4">Alkaline phosphatase D family protein</fullName>
    </submittedName>
</protein>
<dbReference type="Gene3D" id="2.60.40.380">
    <property type="entry name" value="Purple acid phosphatase-like, N-terminal"/>
    <property type="match status" value="1"/>
</dbReference>
<dbReference type="Gene3D" id="3.60.21.70">
    <property type="entry name" value="PhoD-like phosphatase"/>
    <property type="match status" value="1"/>
</dbReference>
<dbReference type="InterPro" id="IPR038607">
    <property type="entry name" value="PhoD-like_sf"/>
</dbReference>
<name>A0ABY9TCV9_BREBE</name>
<dbReference type="InterPro" id="IPR052900">
    <property type="entry name" value="Phospholipid_Metab_Enz"/>
</dbReference>
<dbReference type="PANTHER" id="PTHR43606">
    <property type="entry name" value="PHOSPHATASE, PUTATIVE (AFU_ORTHOLOGUE AFUA_6G08710)-RELATED"/>
    <property type="match status" value="1"/>
</dbReference>
<dbReference type="InterPro" id="IPR032093">
    <property type="entry name" value="PhoD_N"/>
</dbReference>
<proteinExistence type="predicted"/>
<dbReference type="Pfam" id="PF16655">
    <property type="entry name" value="PhoD_N"/>
    <property type="match status" value="1"/>
</dbReference>
<dbReference type="CDD" id="cd07389">
    <property type="entry name" value="MPP_PhoD"/>
    <property type="match status" value="1"/>
</dbReference>
<evidence type="ECO:0000313" key="5">
    <source>
        <dbReference type="Proteomes" id="UP001256827"/>
    </source>
</evidence>
<evidence type="ECO:0000259" key="2">
    <source>
        <dbReference type="Pfam" id="PF09423"/>
    </source>
</evidence>
<reference evidence="4 5" key="1">
    <citation type="submission" date="2023-09" db="EMBL/GenBank/DDBJ databases">
        <title>Complete Genome and Methylome dissection of Bacillus brevis NEB573 original source of BbsI restriction endonuclease.</title>
        <authorList>
            <person name="Fomenkov A."/>
            <person name="Roberts R.D."/>
        </authorList>
    </citation>
    <scope>NUCLEOTIDE SEQUENCE [LARGE SCALE GENOMIC DNA]</scope>
    <source>
        <strain evidence="4 5">NEB573</strain>
    </source>
</reference>
<dbReference type="InterPro" id="IPR029052">
    <property type="entry name" value="Metallo-depent_PP-like"/>
</dbReference>
<accession>A0ABY9TCV9</accession>
<dbReference type="PANTHER" id="PTHR43606:SF2">
    <property type="entry name" value="ALKALINE PHOSPHATASE FAMILY PROTEIN (AFU_ORTHOLOGUE AFUA_5G03860)"/>
    <property type="match status" value="1"/>
</dbReference>
<feature type="domain" description="PhoD-like phosphatase metallophosphatase" evidence="2">
    <location>
        <begin position="153"/>
        <end position="485"/>
    </location>
</feature>
<dbReference type="EMBL" id="CP134050">
    <property type="protein sequence ID" value="WNC17763.1"/>
    <property type="molecule type" value="Genomic_DNA"/>
</dbReference>
<evidence type="ECO:0000259" key="3">
    <source>
        <dbReference type="Pfam" id="PF16655"/>
    </source>
</evidence>
<dbReference type="RefSeq" id="WP_310774441.1">
    <property type="nucleotide sequence ID" value="NZ_CP134050.1"/>
</dbReference>
<dbReference type="InterPro" id="IPR018946">
    <property type="entry name" value="PhoD-like_MPP"/>
</dbReference>
<dbReference type="Proteomes" id="UP001256827">
    <property type="component" value="Chromosome"/>
</dbReference>
<gene>
    <name evidence="4" type="ORF">RGB73_19995</name>
</gene>
<evidence type="ECO:0000256" key="1">
    <source>
        <dbReference type="SAM" id="MobiDB-lite"/>
    </source>
</evidence>
<feature type="domain" description="Phospholipase D N-terminal" evidence="3">
    <location>
        <begin position="45"/>
        <end position="140"/>
    </location>
</feature>
<feature type="region of interest" description="Disordered" evidence="1">
    <location>
        <begin position="310"/>
        <end position="332"/>
    </location>
</feature>
<keyword evidence="5" id="KW-1185">Reference proteome</keyword>
<organism evidence="4 5">
    <name type="scientific">Brevibacillus brevis</name>
    <name type="common">Bacillus brevis</name>
    <dbReference type="NCBI Taxonomy" id="1393"/>
    <lineage>
        <taxon>Bacteria</taxon>
        <taxon>Bacillati</taxon>
        <taxon>Bacillota</taxon>
        <taxon>Bacilli</taxon>
        <taxon>Bacillales</taxon>
        <taxon>Paenibacillaceae</taxon>
        <taxon>Brevibacillus</taxon>
    </lineage>
</organism>
<dbReference type="Pfam" id="PF09423">
    <property type="entry name" value="PhoD"/>
    <property type="match status" value="1"/>
</dbReference>
<dbReference type="SUPFAM" id="SSF56300">
    <property type="entry name" value="Metallo-dependent phosphatases"/>
    <property type="match status" value="1"/>
</dbReference>
<evidence type="ECO:0000313" key="4">
    <source>
        <dbReference type="EMBL" id="WNC17763.1"/>
    </source>
</evidence>
<sequence length="524" mass="58847">MDRRSFLLASSKVAALSLGLTLAGSLQGERIVAAEPKFKAYPFTLGVASGDPLPDGVVLWTRLAPDPLNGGGMPQHDVPVRWEIATDETFRNVVRRGVEFARAELAHSVHVEVEGLEPDRIYYYQFKAGSEISPVGRTKTLPAFNADVAKLSFAFASCQHYEEGYFSAYRHLSKEELDVVFHLGDYIYEYGASDNKVRRHNGPEIMTLADYRNRYALYKSDSDLQAAHAAFPWVVVGDDHEVENNYAGLIPEKDQPLEPFVARRAAAYKAYYEHMPLRRSSLPQGPNIQLYRRISYGTLAQFHVLDTRQYRDDQANGDGTKPPTPESTDPKRTILGTKQEKWLLDGLEQSKARWNVLAQQVFFSKRDFKAGAEEGYSMDAWDGYAANRDRILDFVTKTDIANLVVLTGDVHSHWANEILSDFNNPDSARLGVEFVGTSITSGGDGVDRNSSDHTVLAENPHIKFVNRQRGYVRCTVTPDQWQADYRVLPYVSRPDAEIFTRISFQVKHGNPELLTISDSLVTTS</sequence>